<dbReference type="EMBL" id="CP016428">
    <property type="protein sequence ID" value="ANW00558.1"/>
    <property type="molecule type" value="Genomic_DNA"/>
</dbReference>
<protein>
    <submittedName>
        <fullName evidence="1">Uncharacterized protein</fullName>
    </submittedName>
</protein>
<gene>
    <name evidence="1" type="ORF">LMTR13_10665</name>
</gene>
<reference evidence="1 2" key="1">
    <citation type="submission" date="2016-07" db="EMBL/GenBank/DDBJ databases">
        <title>Complete genome sequence of Bradyrhizobium icense LMTR 13T, a potential inoculant strain isolated from lima bean (Phaseolus lunatus) in Peru.</title>
        <authorList>
            <person name="Ormeno-Orrillo E."/>
            <person name="Duran D."/>
            <person name="Rogel M.A."/>
            <person name="Rey L."/>
            <person name="Imperial J."/>
            <person name="Ruiz-Argueso T."/>
            <person name="Martinez-Romero E."/>
        </authorList>
    </citation>
    <scope>NUCLEOTIDE SEQUENCE [LARGE SCALE GENOMIC DNA]</scope>
    <source>
        <strain evidence="1 2">LMTR 13</strain>
    </source>
</reference>
<evidence type="ECO:0000313" key="1">
    <source>
        <dbReference type="EMBL" id="ANW00558.1"/>
    </source>
</evidence>
<accession>A0A1B1UCS7</accession>
<dbReference type="STRING" id="1274631.LMTR13_10665"/>
<keyword evidence="2" id="KW-1185">Reference proteome</keyword>
<dbReference type="AlphaFoldDB" id="A0A1B1UCS7"/>
<dbReference type="Proteomes" id="UP000092839">
    <property type="component" value="Chromosome"/>
</dbReference>
<evidence type="ECO:0000313" key="2">
    <source>
        <dbReference type="Proteomes" id="UP000092839"/>
    </source>
</evidence>
<dbReference type="KEGG" id="bic:LMTR13_10665"/>
<name>A0A1B1UCS7_9BRAD</name>
<dbReference type="RefSeq" id="WP_065727835.1">
    <property type="nucleotide sequence ID" value="NZ_CP016428.1"/>
</dbReference>
<proteinExistence type="predicted"/>
<sequence>MGALFGGRSRKKADRGLVSRLRSDEGIFLVADAEQKEPLSPYCAEHFEGQHKLKITMLTTILKAICVEAGAKQAIKWIARLAVCAGVWIRYLIRRAWFA</sequence>
<organism evidence="1 2">
    <name type="scientific">Bradyrhizobium icense</name>
    <dbReference type="NCBI Taxonomy" id="1274631"/>
    <lineage>
        <taxon>Bacteria</taxon>
        <taxon>Pseudomonadati</taxon>
        <taxon>Pseudomonadota</taxon>
        <taxon>Alphaproteobacteria</taxon>
        <taxon>Hyphomicrobiales</taxon>
        <taxon>Nitrobacteraceae</taxon>
        <taxon>Bradyrhizobium</taxon>
    </lineage>
</organism>